<feature type="region of interest" description="Disordered" evidence="2">
    <location>
        <begin position="185"/>
        <end position="209"/>
    </location>
</feature>
<reference evidence="3" key="1">
    <citation type="journal article" date="2021" name="Nat. Commun.">
        <title>Genomic analyses provide insights into spinach domestication and the genetic basis of agronomic traits.</title>
        <authorList>
            <person name="Cai X."/>
            <person name="Sun X."/>
            <person name="Xu C."/>
            <person name="Sun H."/>
            <person name="Wang X."/>
            <person name="Ge C."/>
            <person name="Zhang Z."/>
            <person name="Wang Q."/>
            <person name="Fei Z."/>
            <person name="Jiao C."/>
            <person name="Wang Q."/>
        </authorList>
    </citation>
    <scope>NUCLEOTIDE SEQUENCE [LARGE SCALE GENOMIC DNA]</scope>
    <source>
        <strain evidence="3">cv. Varoflay</strain>
    </source>
</reference>
<dbReference type="GeneID" id="110805217"/>
<feature type="compositionally biased region" description="Gly residues" evidence="2">
    <location>
        <begin position="409"/>
        <end position="419"/>
    </location>
</feature>
<evidence type="ECO:0000256" key="1">
    <source>
        <dbReference type="SAM" id="Coils"/>
    </source>
</evidence>
<dbReference type="AlphaFoldDB" id="A0A9R0JES2"/>
<accession>A0A9R0JES2</accession>
<feature type="coiled-coil region" evidence="1">
    <location>
        <begin position="326"/>
        <end position="364"/>
    </location>
</feature>
<evidence type="ECO:0008006" key="5">
    <source>
        <dbReference type="Google" id="ProtNLM"/>
    </source>
</evidence>
<protein>
    <recommendedName>
        <fullName evidence="5">Transposase, Ptta/En/Spm, plant</fullName>
    </recommendedName>
</protein>
<feature type="compositionally biased region" description="Basic residues" evidence="2">
    <location>
        <begin position="185"/>
        <end position="196"/>
    </location>
</feature>
<dbReference type="KEGG" id="soe:110805217"/>
<dbReference type="Proteomes" id="UP000813463">
    <property type="component" value="Chromosome 2"/>
</dbReference>
<reference evidence="4" key="2">
    <citation type="submission" date="2025-08" db="UniProtKB">
        <authorList>
            <consortium name="RefSeq"/>
        </authorList>
    </citation>
    <scope>IDENTIFICATION</scope>
    <source>
        <tissue evidence="4">Leaf</tissue>
    </source>
</reference>
<evidence type="ECO:0000256" key="2">
    <source>
        <dbReference type="SAM" id="MobiDB-lite"/>
    </source>
</evidence>
<evidence type="ECO:0000313" key="4">
    <source>
        <dbReference type="RefSeq" id="XP_021866511.2"/>
    </source>
</evidence>
<keyword evidence="3" id="KW-1185">Reference proteome</keyword>
<dbReference type="RefSeq" id="XP_021866511.2">
    <property type="nucleotide sequence ID" value="XM_022010819.2"/>
</dbReference>
<sequence>MSFSSGRGSGLGSGRGGGRTPIQPPLTHHSTENLDDDDETQAPSSPETEWDVVTTQDVGEKSSISNELDPASLWFDDGKVTRAITDAFQQYFNFPWRNWTQTSQAAKDRWFNMFKVYNLSIQSKFTWKPELDKKVRKGFNRKGGKRLRDLHHWVTVVKNPIRPNWMSEDVHGKMLKFVKEDPKFKKKSAQAKKNKRGGSETNKVVPGHCQGSVSTNEYAKRMAAQNGGILPIAADLYLKTHSKEMAGKGKELCCDKSKDLMGAYDKKMAEYKEKGINKNPNEVYFDVVGGRKKGLIPGLGTGGDIFYKKPSSRADKSSSVYTPSLLSQLSTRMEQFQQLLVEQRVELERQRSEWEKERFEVEKVRQEESRKFNEYLVEMRKAMQDYSQMFSQCGGSFPFSQPHDPRDPSGGGTLGPCAG</sequence>
<feature type="compositionally biased region" description="Gly residues" evidence="2">
    <location>
        <begin position="7"/>
        <end position="19"/>
    </location>
</feature>
<gene>
    <name evidence="4" type="primary">LOC110805217</name>
</gene>
<dbReference type="Pfam" id="PF03004">
    <property type="entry name" value="Transposase_24"/>
    <property type="match status" value="1"/>
</dbReference>
<feature type="compositionally biased region" description="Polar residues" evidence="2">
    <location>
        <begin position="41"/>
        <end position="64"/>
    </location>
</feature>
<keyword evidence="1" id="KW-0175">Coiled coil</keyword>
<dbReference type="InterPro" id="IPR004252">
    <property type="entry name" value="Probable_transposase_24"/>
</dbReference>
<feature type="region of interest" description="Disordered" evidence="2">
    <location>
        <begin position="1"/>
        <end position="64"/>
    </location>
</feature>
<name>A0A9R0JES2_SPIOL</name>
<evidence type="ECO:0000313" key="3">
    <source>
        <dbReference type="Proteomes" id="UP000813463"/>
    </source>
</evidence>
<organism evidence="3 4">
    <name type="scientific">Spinacia oleracea</name>
    <name type="common">Spinach</name>
    <dbReference type="NCBI Taxonomy" id="3562"/>
    <lineage>
        <taxon>Eukaryota</taxon>
        <taxon>Viridiplantae</taxon>
        <taxon>Streptophyta</taxon>
        <taxon>Embryophyta</taxon>
        <taxon>Tracheophyta</taxon>
        <taxon>Spermatophyta</taxon>
        <taxon>Magnoliopsida</taxon>
        <taxon>eudicotyledons</taxon>
        <taxon>Gunneridae</taxon>
        <taxon>Pentapetalae</taxon>
        <taxon>Caryophyllales</taxon>
        <taxon>Chenopodiaceae</taxon>
        <taxon>Chenopodioideae</taxon>
        <taxon>Anserineae</taxon>
        <taxon>Spinacia</taxon>
    </lineage>
</organism>
<proteinExistence type="predicted"/>
<feature type="region of interest" description="Disordered" evidence="2">
    <location>
        <begin position="394"/>
        <end position="419"/>
    </location>
</feature>